<name>A0A8J7JXC5_9GAMM</name>
<dbReference type="RefSeq" id="WP_193951735.1">
    <property type="nucleotide sequence ID" value="NZ_JADEYS010000002.1"/>
</dbReference>
<gene>
    <name evidence="1" type="ORF">IOQ59_02785</name>
</gene>
<comment type="caution">
    <text evidence="1">The sequence shown here is derived from an EMBL/GenBank/DDBJ whole genome shotgun (WGS) entry which is preliminary data.</text>
</comment>
<dbReference type="EMBL" id="JADEYS010000002">
    <property type="protein sequence ID" value="MBE9396183.1"/>
    <property type="molecule type" value="Genomic_DNA"/>
</dbReference>
<keyword evidence="2" id="KW-1185">Reference proteome</keyword>
<accession>A0A8J7JXC5</accession>
<protein>
    <submittedName>
        <fullName evidence="1">Uncharacterized protein</fullName>
    </submittedName>
</protein>
<dbReference type="Proteomes" id="UP000640333">
    <property type="component" value="Unassembled WGS sequence"/>
</dbReference>
<sequence>MKWAIIILVMLSLLGSIMWVMPTPRQRFQAELRAKAKPLGFQVQMVRLTAPRAKGETEEGQSSVMAYRLPRLNVDKKTANTIVPWHAFRVESIANTGLPEGWSWGFGENVLSDEALALLKDMIDILPAGVSSIESTPIHATVHWDENGSIEDLELIKGQLDRILEARI</sequence>
<evidence type="ECO:0000313" key="2">
    <source>
        <dbReference type="Proteomes" id="UP000640333"/>
    </source>
</evidence>
<evidence type="ECO:0000313" key="1">
    <source>
        <dbReference type="EMBL" id="MBE9396183.1"/>
    </source>
</evidence>
<dbReference type="AlphaFoldDB" id="A0A8J7JXC5"/>
<proteinExistence type="predicted"/>
<organism evidence="1 2">
    <name type="scientific">Pontibacterium sinense</name>
    <dbReference type="NCBI Taxonomy" id="2781979"/>
    <lineage>
        <taxon>Bacteria</taxon>
        <taxon>Pseudomonadati</taxon>
        <taxon>Pseudomonadota</taxon>
        <taxon>Gammaproteobacteria</taxon>
        <taxon>Oceanospirillales</taxon>
        <taxon>Oceanospirillaceae</taxon>
        <taxon>Pontibacterium</taxon>
    </lineage>
</organism>
<reference evidence="1" key="1">
    <citation type="submission" date="2020-10" db="EMBL/GenBank/DDBJ databases">
        <title>Bacterium isolated from coastal waters sediment.</title>
        <authorList>
            <person name="Chen R.-J."/>
            <person name="Lu D.-C."/>
            <person name="Zhu K.-L."/>
            <person name="Du Z.-J."/>
        </authorList>
    </citation>
    <scope>NUCLEOTIDE SEQUENCE</scope>
    <source>
        <strain evidence="1">N1Y112</strain>
    </source>
</reference>